<keyword evidence="3" id="KW-1185">Reference proteome</keyword>
<reference evidence="2 3" key="1">
    <citation type="journal article" date="2012" name="Genome Biol.">
        <title>Sequencing three crocodilian genomes to illuminate the evolution of archosaurs and amniotes.</title>
        <authorList>
            <person name="St John J.A."/>
            <person name="Braun E.L."/>
            <person name="Isberg S.R."/>
            <person name="Miles L.G."/>
            <person name="Chong A.Y."/>
            <person name="Gongora J."/>
            <person name="Dalzell P."/>
            <person name="Moran C."/>
            <person name="Bed'hom B."/>
            <person name="Abzhanov A."/>
            <person name="Burgess S.C."/>
            <person name="Cooksey A.M."/>
            <person name="Castoe T.A."/>
            <person name="Crawford N.G."/>
            <person name="Densmore L.D."/>
            <person name="Drew J.C."/>
            <person name="Edwards S.V."/>
            <person name="Faircloth B.C."/>
            <person name="Fujita M.K."/>
            <person name="Greenwold M.J."/>
            <person name="Hoffmann F.G."/>
            <person name="Howard J.M."/>
            <person name="Iguchi T."/>
            <person name="Janes D.E."/>
            <person name="Khan S.Y."/>
            <person name="Kohno S."/>
            <person name="de Koning A.J."/>
            <person name="Lance S.L."/>
            <person name="McCarthy F.M."/>
            <person name="McCormack J.E."/>
            <person name="Merchant M.E."/>
            <person name="Peterson D.G."/>
            <person name="Pollock D.D."/>
            <person name="Pourmand N."/>
            <person name="Raney B.J."/>
            <person name="Roessler K.A."/>
            <person name="Sanford J.R."/>
            <person name="Sawyer R.H."/>
            <person name="Schmidt C.J."/>
            <person name="Triplett E.W."/>
            <person name="Tuberville T.D."/>
            <person name="Venegas-Anaya M."/>
            <person name="Howard J.T."/>
            <person name="Jarvis E.D."/>
            <person name="Guillette L.J.Jr."/>
            <person name="Glenn T.C."/>
            <person name="Green R.E."/>
            <person name="Ray D.A."/>
        </authorList>
    </citation>
    <scope>NUCLEOTIDE SEQUENCE [LARGE SCALE GENOMIC DNA]</scope>
    <source>
        <strain evidence="2">KSC_2009_1</strain>
    </source>
</reference>
<name>A0A151NGG4_ALLMI</name>
<accession>A0A151NGG4</accession>
<dbReference type="Pfam" id="PF13837">
    <property type="entry name" value="Myb_DNA-bind_4"/>
    <property type="match status" value="1"/>
</dbReference>
<dbReference type="EMBL" id="AKHW03003049">
    <property type="protein sequence ID" value="KYO35916.1"/>
    <property type="molecule type" value="Genomic_DNA"/>
</dbReference>
<dbReference type="Proteomes" id="UP000050525">
    <property type="component" value="Unassembled WGS sequence"/>
</dbReference>
<dbReference type="PANTHER" id="PTHR47595:SF1">
    <property type="entry name" value="MYB_SANT-LIKE DNA-BINDING DOMAIN-CONTAINING PROTEIN"/>
    <property type="match status" value="1"/>
</dbReference>
<feature type="domain" description="Myb/SANT-like DNA-binding" evidence="1">
    <location>
        <begin position="16"/>
        <end position="101"/>
    </location>
</feature>
<dbReference type="Gene3D" id="1.10.10.60">
    <property type="entry name" value="Homeodomain-like"/>
    <property type="match status" value="1"/>
</dbReference>
<evidence type="ECO:0000259" key="1">
    <source>
        <dbReference type="Pfam" id="PF13837"/>
    </source>
</evidence>
<organism evidence="2 3">
    <name type="scientific">Alligator mississippiensis</name>
    <name type="common">American alligator</name>
    <dbReference type="NCBI Taxonomy" id="8496"/>
    <lineage>
        <taxon>Eukaryota</taxon>
        <taxon>Metazoa</taxon>
        <taxon>Chordata</taxon>
        <taxon>Craniata</taxon>
        <taxon>Vertebrata</taxon>
        <taxon>Euteleostomi</taxon>
        <taxon>Archelosauria</taxon>
        <taxon>Archosauria</taxon>
        <taxon>Crocodylia</taxon>
        <taxon>Alligatoridae</taxon>
        <taxon>Alligatorinae</taxon>
        <taxon>Alligator</taxon>
    </lineage>
</organism>
<evidence type="ECO:0000313" key="3">
    <source>
        <dbReference type="Proteomes" id="UP000050525"/>
    </source>
</evidence>
<gene>
    <name evidence="2" type="ORF">Y1Q_0007594</name>
</gene>
<dbReference type="InterPro" id="IPR044822">
    <property type="entry name" value="Myb_DNA-bind_4"/>
</dbReference>
<proteinExistence type="predicted"/>
<sequence>MEVMEQEADTSNARGPNWTQEELQDLINLWSEKKIIDQLESSRNKLVYVIIAKAMQAQGHNHAWTQVWCKIKALRSAFYLVKDVNSRSGARRTIAPFYEQLSIILSKDAGDTPGMQAFGIGFVEEESILTH</sequence>
<dbReference type="PANTHER" id="PTHR47595">
    <property type="entry name" value="HEAT SHOCK 70 KDA PROTEIN 14"/>
    <property type="match status" value="1"/>
</dbReference>
<protein>
    <recommendedName>
        <fullName evidence="1">Myb/SANT-like DNA-binding domain-containing protein</fullName>
    </recommendedName>
</protein>
<dbReference type="AlphaFoldDB" id="A0A151NGG4"/>
<comment type="caution">
    <text evidence="2">The sequence shown here is derived from an EMBL/GenBank/DDBJ whole genome shotgun (WGS) entry which is preliminary data.</text>
</comment>
<evidence type="ECO:0000313" key="2">
    <source>
        <dbReference type="EMBL" id="KYO35916.1"/>
    </source>
</evidence>